<feature type="region of interest" description="Disordered" evidence="7">
    <location>
        <begin position="28"/>
        <end position="75"/>
    </location>
</feature>
<dbReference type="SMART" id="SM00220">
    <property type="entry name" value="S_TKc"/>
    <property type="match status" value="1"/>
</dbReference>
<dbReference type="GO" id="GO:0005634">
    <property type="term" value="C:nucleus"/>
    <property type="evidence" value="ECO:0007669"/>
    <property type="project" value="TreeGrafter"/>
</dbReference>
<evidence type="ECO:0000256" key="7">
    <source>
        <dbReference type="SAM" id="MobiDB-lite"/>
    </source>
</evidence>
<dbReference type="InterPro" id="IPR000719">
    <property type="entry name" value="Prot_kinase_dom"/>
</dbReference>
<reference evidence="9" key="1">
    <citation type="submission" date="2020-12" db="EMBL/GenBank/DDBJ databases">
        <title>Metabolic potential, ecology and presence of endohyphal bacteria is reflected in genomic diversity of Mucoromycotina.</title>
        <authorList>
            <person name="Muszewska A."/>
            <person name="Okrasinska A."/>
            <person name="Steczkiewicz K."/>
            <person name="Drgas O."/>
            <person name="Orlowska M."/>
            <person name="Perlinska-Lenart U."/>
            <person name="Aleksandrzak-Piekarczyk T."/>
            <person name="Szatraj K."/>
            <person name="Zielenkiewicz U."/>
            <person name="Pilsyk S."/>
            <person name="Malc E."/>
            <person name="Mieczkowski P."/>
            <person name="Kruszewska J.S."/>
            <person name="Biernat P."/>
            <person name="Pawlowska J."/>
        </authorList>
    </citation>
    <scope>NUCLEOTIDE SEQUENCE</scope>
    <source>
        <strain evidence="9">WA0000051536</strain>
    </source>
</reference>
<dbReference type="SUPFAM" id="SSF56112">
    <property type="entry name" value="Protein kinase-like (PK-like)"/>
    <property type="match status" value="1"/>
</dbReference>
<dbReference type="Gene3D" id="3.30.200.20">
    <property type="entry name" value="Phosphorylase Kinase, domain 1"/>
    <property type="match status" value="1"/>
</dbReference>
<evidence type="ECO:0000313" key="10">
    <source>
        <dbReference type="Proteomes" id="UP000612746"/>
    </source>
</evidence>
<dbReference type="PROSITE" id="PS50011">
    <property type="entry name" value="PROTEIN_KINASE_DOM"/>
    <property type="match status" value="1"/>
</dbReference>
<dbReference type="PROSITE" id="PS00108">
    <property type="entry name" value="PROTEIN_KINASE_ST"/>
    <property type="match status" value="1"/>
</dbReference>
<evidence type="ECO:0000256" key="1">
    <source>
        <dbReference type="ARBA" id="ARBA00012513"/>
    </source>
</evidence>
<dbReference type="GO" id="GO:0005524">
    <property type="term" value="F:ATP binding"/>
    <property type="evidence" value="ECO:0007669"/>
    <property type="project" value="UniProtKB-KW"/>
</dbReference>
<proteinExistence type="predicted"/>
<evidence type="ECO:0000256" key="2">
    <source>
        <dbReference type="ARBA" id="ARBA00022527"/>
    </source>
</evidence>
<keyword evidence="10" id="KW-1185">Reference proteome</keyword>
<dbReference type="EC" id="2.7.11.1" evidence="1"/>
<keyword evidence="5" id="KW-0418">Kinase</keyword>
<dbReference type="InterPro" id="IPR011009">
    <property type="entry name" value="Kinase-like_dom_sf"/>
</dbReference>
<evidence type="ECO:0000256" key="3">
    <source>
        <dbReference type="ARBA" id="ARBA00022679"/>
    </source>
</evidence>
<sequence length="682" mass="77413">GIAHPLMAAYNEPQSSVNERGIPIVLPAANKTHRRNPLTPTRPLTPRRTDQHIPTERVDGSPQHRSPSKGKSLADMHDSFSSACFNMHLKALNHVEGASPVKRYPSQFTSPVRKPIVIKELPKMSKHDKSAPLRSPAVHKVAAAMNPGTPSSQQPTALMATEEDIPDYHQQADQESHTTNDTKHRTMDVETPKREKEHLEPEQVYARTVMAQPTDDNKQHAQASVKEDGSQKRKREGPHSKSPEDLLNEEVTEIMDEFTTLGSYYQLVDKIGEGTFSSVYKAVDVRHEYYDNSNWDLSAICNGYERINLDQSSSMSQDEEALDHYHESESQEPQKHYVALKRIYVTSSPERITSEIEILHQLSGSECVVPLITAFRQMDQVMVVLPYLAHDDFRVFYRSMEMDDIRCYFRCLFTALKHVHKNRILHRDIKPGNFLYNYKHRTGMLVDFGLAQVGGCGRVITREDETRPSSPPPTTLSYRQNHNASHSVLKSRQTNVPLSLMNEKENMRSSHFKEPQPAPVGYYKNDSRNPVRANRAGTRGFRAPEVLLRVVHQTVAIDVWAVGVILISILTARFPFFHSEDDADALIEIATIFGLREMKDCASLHNRTFHTNVTTIPKTRLSFMKLCMALNKQKSETWGEQNVRDAVDLLEKCLVLDCSRRISAEEALDHPFFHPSASSPRS</sequence>
<name>A0A8H7UHU5_9FUNG</name>
<feature type="non-terminal residue" evidence="9">
    <location>
        <position position="1"/>
    </location>
</feature>
<feature type="compositionally biased region" description="Low complexity" evidence="7">
    <location>
        <begin position="37"/>
        <end position="46"/>
    </location>
</feature>
<dbReference type="PANTHER" id="PTHR44167">
    <property type="entry name" value="OVARIAN-SPECIFIC SERINE/THREONINE-PROTEIN KINASE LOK-RELATED"/>
    <property type="match status" value="1"/>
</dbReference>
<dbReference type="InterPro" id="IPR008271">
    <property type="entry name" value="Ser/Thr_kinase_AS"/>
</dbReference>
<feature type="region of interest" description="Disordered" evidence="7">
    <location>
        <begin position="506"/>
        <end position="529"/>
    </location>
</feature>
<evidence type="ECO:0000256" key="5">
    <source>
        <dbReference type="ARBA" id="ARBA00022777"/>
    </source>
</evidence>
<evidence type="ECO:0000259" key="8">
    <source>
        <dbReference type="PROSITE" id="PS50011"/>
    </source>
</evidence>
<dbReference type="AlphaFoldDB" id="A0A8H7UHU5"/>
<comment type="caution">
    <text evidence="9">The sequence shown here is derived from an EMBL/GenBank/DDBJ whole genome shotgun (WGS) entry which is preliminary data.</text>
</comment>
<keyword evidence="6" id="KW-0067">ATP-binding</keyword>
<dbReference type="Proteomes" id="UP000612746">
    <property type="component" value="Unassembled WGS sequence"/>
</dbReference>
<dbReference type="PANTHER" id="PTHR44167:SF23">
    <property type="entry name" value="CDC7 KINASE, ISOFORM A-RELATED"/>
    <property type="match status" value="1"/>
</dbReference>
<evidence type="ECO:0000256" key="6">
    <source>
        <dbReference type="ARBA" id="ARBA00022840"/>
    </source>
</evidence>
<dbReference type="GO" id="GO:0044773">
    <property type="term" value="P:mitotic DNA damage checkpoint signaling"/>
    <property type="evidence" value="ECO:0007669"/>
    <property type="project" value="TreeGrafter"/>
</dbReference>
<feature type="region of interest" description="Disordered" evidence="7">
    <location>
        <begin position="169"/>
        <end position="249"/>
    </location>
</feature>
<dbReference type="OrthoDB" id="10020333at2759"/>
<gene>
    <name evidence="9" type="ORF">INT44_003402</name>
</gene>
<keyword evidence="2" id="KW-0723">Serine/threonine-protein kinase</keyword>
<feature type="compositionally biased region" description="Basic and acidic residues" evidence="7">
    <location>
        <begin position="215"/>
        <end position="244"/>
    </location>
</feature>
<protein>
    <recommendedName>
        <fullName evidence="1">non-specific serine/threonine protein kinase</fullName>
        <ecNumber evidence="1">2.7.11.1</ecNumber>
    </recommendedName>
</protein>
<evidence type="ECO:0000256" key="4">
    <source>
        <dbReference type="ARBA" id="ARBA00022741"/>
    </source>
</evidence>
<evidence type="ECO:0000313" key="9">
    <source>
        <dbReference type="EMBL" id="KAG2180398.1"/>
    </source>
</evidence>
<dbReference type="GO" id="GO:0004674">
    <property type="term" value="F:protein serine/threonine kinase activity"/>
    <property type="evidence" value="ECO:0007669"/>
    <property type="project" value="UniProtKB-KW"/>
</dbReference>
<keyword evidence="3" id="KW-0808">Transferase</keyword>
<organism evidence="9 10">
    <name type="scientific">Umbelopsis vinacea</name>
    <dbReference type="NCBI Taxonomy" id="44442"/>
    <lineage>
        <taxon>Eukaryota</taxon>
        <taxon>Fungi</taxon>
        <taxon>Fungi incertae sedis</taxon>
        <taxon>Mucoromycota</taxon>
        <taxon>Mucoromycotina</taxon>
        <taxon>Umbelopsidomycetes</taxon>
        <taxon>Umbelopsidales</taxon>
        <taxon>Umbelopsidaceae</taxon>
        <taxon>Umbelopsis</taxon>
    </lineage>
</organism>
<keyword evidence="4" id="KW-0547">Nucleotide-binding</keyword>
<dbReference type="CDD" id="cd14019">
    <property type="entry name" value="STKc_Cdc7"/>
    <property type="match status" value="1"/>
</dbReference>
<dbReference type="Pfam" id="PF00069">
    <property type="entry name" value="Pkinase"/>
    <property type="match status" value="2"/>
</dbReference>
<dbReference type="EMBL" id="JAEPRA010000009">
    <property type="protein sequence ID" value="KAG2180398.1"/>
    <property type="molecule type" value="Genomic_DNA"/>
</dbReference>
<feature type="compositionally biased region" description="Basic and acidic residues" evidence="7">
    <location>
        <begin position="47"/>
        <end position="59"/>
    </location>
</feature>
<dbReference type="Gene3D" id="1.10.510.10">
    <property type="entry name" value="Transferase(Phosphotransferase) domain 1"/>
    <property type="match status" value="1"/>
</dbReference>
<accession>A0A8H7UHU5</accession>
<feature type="compositionally biased region" description="Basic and acidic residues" evidence="7">
    <location>
        <begin position="169"/>
        <end position="201"/>
    </location>
</feature>
<feature type="domain" description="Protein kinase" evidence="8">
    <location>
        <begin position="265"/>
        <end position="673"/>
    </location>
</feature>